<feature type="domain" description="DUF7077" evidence="7">
    <location>
        <begin position="1026"/>
        <end position="1147"/>
    </location>
</feature>
<feature type="compositionally biased region" description="Basic and acidic residues" evidence="4">
    <location>
        <begin position="94"/>
        <end position="103"/>
    </location>
</feature>
<feature type="region of interest" description="Disordered" evidence="4">
    <location>
        <begin position="1552"/>
        <end position="1579"/>
    </location>
</feature>
<evidence type="ECO:0000259" key="6">
    <source>
        <dbReference type="Pfam" id="PF23036"/>
    </source>
</evidence>
<dbReference type="GO" id="GO:0034498">
    <property type="term" value="P:early endosome to Golgi transport"/>
    <property type="evidence" value="ECO:0007669"/>
    <property type="project" value="TreeGrafter"/>
</dbReference>
<dbReference type="GO" id="GO:0005829">
    <property type="term" value="C:cytosol"/>
    <property type="evidence" value="ECO:0007669"/>
    <property type="project" value="GOC"/>
</dbReference>
<reference evidence="8 9" key="1">
    <citation type="journal article" date="2020" name="bioRxiv">
        <title>Whole genome comparisons of ergot fungi reveals the divergence and evolution of species within the genus Claviceps are the result of varying mechanisms driving genome evolution and host range expansion.</title>
        <authorList>
            <person name="Wyka S.A."/>
            <person name="Mondo S.J."/>
            <person name="Liu M."/>
            <person name="Dettman J."/>
            <person name="Nalam V."/>
            <person name="Broders K.D."/>
        </authorList>
    </citation>
    <scope>NUCLEOTIDE SEQUENCE [LARGE SCALE GENOMIC DNA]</scope>
    <source>
        <strain evidence="8 9">Clav52</strain>
    </source>
</reference>
<dbReference type="Pfam" id="PF23274">
    <property type="entry name" value="DUF7077"/>
    <property type="match status" value="1"/>
</dbReference>
<feature type="region of interest" description="Disordered" evidence="4">
    <location>
        <begin position="712"/>
        <end position="732"/>
    </location>
</feature>
<dbReference type="Pfam" id="PF12584">
    <property type="entry name" value="TRAPPC10"/>
    <property type="match status" value="1"/>
</dbReference>
<evidence type="ECO:0000313" key="9">
    <source>
        <dbReference type="Proteomes" id="UP000707071"/>
    </source>
</evidence>
<dbReference type="InterPro" id="IPR055505">
    <property type="entry name" value="DUF7077"/>
</dbReference>
<feature type="region of interest" description="Disordered" evidence="4">
    <location>
        <begin position="396"/>
        <end position="430"/>
    </location>
</feature>
<feature type="region of interest" description="Disordered" evidence="4">
    <location>
        <begin position="586"/>
        <end position="646"/>
    </location>
</feature>
<organism evidence="8 9">
    <name type="scientific">Claviceps aff. purpurea</name>
    <dbReference type="NCBI Taxonomy" id="1967640"/>
    <lineage>
        <taxon>Eukaryota</taxon>
        <taxon>Fungi</taxon>
        <taxon>Dikarya</taxon>
        <taxon>Ascomycota</taxon>
        <taxon>Pezizomycotina</taxon>
        <taxon>Sordariomycetes</taxon>
        <taxon>Hypocreomycetidae</taxon>
        <taxon>Hypocreales</taxon>
        <taxon>Clavicipitaceae</taxon>
        <taxon>Claviceps</taxon>
    </lineage>
</organism>
<dbReference type="InterPro" id="IPR045126">
    <property type="entry name" value="TRAPPC10/Trs130"/>
</dbReference>
<dbReference type="InterPro" id="IPR056913">
    <property type="entry name" value="TRAPPC10/Trs130_N"/>
</dbReference>
<keyword evidence="9" id="KW-1185">Reference proteome</keyword>
<dbReference type="PANTHER" id="PTHR13251:SF3">
    <property type="entry name" value="TRAFFICKING PROTEIN PARTICLE COMPLEX SUBUNIT 10"/>
    <property type="match status" value="1"/>
</dbReference>
<feature type="region of interest" description="Disordered" evidence="4">
    <location>
        <begin position="62"/>
        <end position="117"/>
    </location>
</feature>
<dbReference type="EMBL" id="SRRH01000034">
    <property type="protein sequence ID" value="KAG6301929.1"/>
    <property type="molecule type" value="Genomic_DNA"/>
</dbReference>
<feature type="domain" description="TRAPPC10/Trs130 C-terminal" evidence="5">
    <location>
        <begin position="1369"/>
        <end position="1543"/>
    </location>
</feature>
<feature type="region of interest" description="Disordered" evidence="4">
    <location>
        <begin position="201"/>
        <end position="228"/>
    </location>
</feature>
<dbReference type="Pfam" id="PF24965">
    <property type="entry name" value="TRS130_4HB"/>
    <property type="match status" value="1"/>
</dbReference>
<feature type="compositionally biased region" description="Polar residues" evidence="4">
    <location>
        <begin position="213"/>
        <end position="228"/>
    </location>
</feature>
<feature type="compositionally biased region" description="Polar residues" evidence="4">
    <location>
        <begin position="65"/>
        <end position="89"/>
    </location>
</feature>
<evidence type="ECO:0000259" key="7">
    <source>
        <dbReference type="Pfam" id="PF23274"/>
    </source>
</evidence>
<evidence type="ECO:0000256" key="4">
    <source>
        <dbReference type="SAM" id="MobiDB-lite"/>
    </source>
</evidence>
<keyword evidence="2" id="KW-0813">Transport</keyword>
<dbReference type="InterPro" id="IPR022233">
    <property type="entry name" value="TRAPPC10/Trs130_C"/>
</dbReference>
<feature type="domain" description="TRAPPC10/Trs130 N-terminal" evidence="6">
    <location>
        <begin position="279"/>
        <end position="468"/>
    </location>
</feature>
<evidence type="ECO:0000256" key="2">
    <source>
        <dbReference type="ARBA" id="ARBA00022448"/>
    </source>
</evidence>
<dbReference type="Pfam" id="PF23036">
    <property type="entry name" value="TRAPPC10_1st"/>
    <property type="match status" value="1"/>
</dbReference>
<name>A0A9P7U1T8_9HYPO</name>
<dbReference type="GO" id="GO:0006891">
    <property type="term" value="P:intra-Golgi vesicle-mediated transport"/>
    <property type="evidence" value="ECO:0007669"/>
    <property type="project" value="TreeGrafter"/>
</dbReference>
<comment type="caution">
    <text evidence="8">The sequence shown here is derived from an EMBL/GenBank/DDBJ whole genome shotgun (WGS) entry which is preliminary data.</text>
</comment>
<evidence type="ECO:0000256" key="3">
    <source>
        <dbReference type="ARBA" id="ARBA00023034"/>
    </source>
</evidence>
<protein>
    <recommendedName>
        <fullName evidence="10">TRS130 TRAPP subunit of 130 kDa involved in targeting and fusion of ER to golgi transport vesicles</fullName>
    </recommendedName>
</protein>
<evidence type="ECO:0000259" key="5">
    <source>
        <dbReference type="Pfam" id="PF12584"/>
    </source>
</evidence>
<dbReference type="PANTHER" id="PTHR13251">
    <property type="entry name" value="EPILEPSY HOLOPROSENCEPHALY CANDIDATE 1/TMEM1"/>
    <property type="match status" value="1"/>
</dbReference>
<keyword evidence="3" id="KW-0333">Golgi apparatus</keyword>
<sequence>MEQQSSTSKVTVEYFDPHNVYKLLAPGLIPRLPLRNLHWQSHVGPLRSIDALHVNLVAGDAAEPTEQNSATKRPSTSASVDDGFQTQNVGGHEGSSDVAEKKIPAARPATGTLRRHQIPGLRSTSYLKVLLVRCDDNESYKTTVRSDVREWIKVHTTPSGSGGSSGTNTGASSSKKAGNQEKHDAFEWLIVHVVIPNTVAATQPRSTGGKADGSSTDKASTTSRWRTGSTPLLEKFRSDFNSSSKGAPDRTAQIRIGVNDVPYDHLPRVVPAVPSGYYETEQDAETAWNDLVGKLKSLILTSFDTRVTQYEEDIKERDSQRSLPGWNFCTFFILKEGLARGFENVGLVEDALVVYDELGVGLDTVVGEQAASGSPEKHGGVMLPYTEDLKRKAKRSLAQVAGDADEEGAEAEDLQKPQSPEEQLDDIPISSSKKPYRDLILANQVSVFEFRCYLFSRQVALLLRLGNASATREELLAKLKDQHKAILHGVAPLAPPPVKADDGPENLSMLSEVCRRTLEFIPSICRIMREDMTTSLLADANDGLEPDAQRTTELHPLLWEIVSNQAASFAFTVAQQILAQTATKALPIPPTSLSGGDGAENKPSIPEPKTILHPARTTSLHTDAAPRPSSTASFPGPGRQPNPTEQEAQNSVFLKNGLEELAAQRADLYLVSRGILDGLGKARGWHNGWSEAPLAVGDPENEEMDEIDLDDEDGASTAKDKSHGSKTTATPCSATPAGIENQILKTALDNAVDYYRLYEILTDRALVHFKVASHDNSAHACEADLAVLKVHLKEYSAATSFFLAATPFFGLSGWSHLELSMLIMYCKCLAELKMNGEYVRAALTLLIKSCASEREKRLQRSPSVRKALAMADVSPIRDIAQRLFSLTTELPSEVKATLDNFFMDIQVVGSPEYHDGSDSCFLTISLRSLLPEELKLDGAMLRISCIDGGPSREINFEGAEGVVIVPGKNTISLKTNTVTSGSYRISRLVLRASNLLFLHEQDATQVPARTTDVFRDADVTLFQRANGLNVQLTSSKHISLGKNTALDLIVMPGWNVLKSCEVRIRSTTGGLRLLMTEAKLEDESCSTSFAKPSEPGAVFLGPIAPDGQVTVRFPYSVEQDLGDVSVRVEITYVTDADESFHLAKSVLIPVSLAVGVNVQDVFKHKALFSRFNIETASPSPLRLLKSELRETDLFESSFGFPPTNPVMIFPKQQAALLYKITRKPDADTSARAVRAGRTLKLRLHYSVLQKEIEDLIQQSVMEGLKGTPLELYSMVTAARVLEETKKGLQADDLQRAALTGQVTTAYLEGIAWAHHFRGIGLVPGTQGDAATKLDEFLDSWQKQHPRMPIPGSTPSSPISWENSCSITIPVEIPSLCVVHTADVRIDPSALDYLEDHPSVTARDSLEQPCAVVNQVLSATLHLKWTRLWDTDGVSRQDQEFSYEVTAPPDSWLLGGRRRGHFIVPGGEVAAMGCSTRGTEMEMPLLLIPQREGYLPYPTVEIKEVLAPSFAAETEGGGDASGSGGMRTACEVDWKNVGETVRVVSEKRSVTVSLDASGPGGGPLVLESEGRGRGRGRVVV</sequence>
<evidence type="ECO:0000313" key="8">
    <source>
        <dbReference type="EMBL" id="KAG6301929.1"/>
    </source>
</evidence>
<accession>A0A9P7U1T8</accession>
<dbReference type="GO" id="GO:1990071">
    <property type="term" value="C:TRAPPII protein complex"/>
    <property type="evidence" value="ECO:0007669"/>
    <property type="project" value="InterPro"/>
</dbReference>
<gene>
    <name evidence="8" type="ORF">E4U09_004253</name>
</gene>
<feature type="compositionally biased region" description="Acidic residues" evidence="4">
    <location>
        <begin position="403"/>
        <end position="412"/>
    </location>
</feature>
<evidence type="ECO:0000256" key="1">
    <source>
        <dbReference type="ARBA" id="ARBA00004555"/>
    </source>
</evidence>
<comment type="subcellular location">
    <subcellularLocation>
        <location evidence="1">Golgi apparatus</location>
    </subcellularLocation>
</comment>
<proteinExistence type="predicted"/>
<evidence type="ECO:0008006" key="10">
    <source>
        <dbReference type="Google" id="ProtNLM"/>
    </source>
</evidence>
<dbReference type="Proteomes" id="UP000707071">
    <property type="component" value="Unassembled WGS sequence"/>
</dbReference>
<feature type="region of interest" description="Disordered" evidence="4">
    <location>
        <begin position="155"/>
        <end position="179"/>
    </location>
</feature>